<comment type="subcellular location">
    <subcellularLocation>
        <location evidence="1">Cell membrane</location>
        <topology evidence="1">Multi-pass membrane protein</topology>
    </subcellularLocation>
</comment>
<keyword evidence="5" id="KW-0573">Peptidoglycan synthesis</keyword>
<accession>A0A1I0A394</accession>
<dbReference type="GO" id="GO:0008360">
    <property type="term" value="P:regulation of cell shape"/>
    <property type="evidence" value="ECO:0007669"/>
    <property type="project" value="UniProtKB-KW"/>
</dbReference>
<feature type="transmembrane region" description="Helical" evidence="8">
    <location>
        <begin position="231"/>
        <end position="255"/>
    </location>
</feature>
<proteinExistence type="predicted"/>
<dbReference type="STRING" id="930131.SAMN05216389_10352"/>
<feature type="transmembrane region" description="Helical" evidence="8">
    <location>
        <begin position="471"/>
        <end position="493"/>
    </location>
</feature>
<evidence type="ECO:0000256" key="8">
    <source>
        <dbReference type="SAM" id="Phobius"/>
    </source>
</evidence>
<dbReference type="Pfam" id="PF03023">
    <property type="entry name" value="MurJ"/>
    <property type="match status" value="1"/>
</dbReference>
<evidence type="ECO:0000313" key="9">
    <source>
        <dbReference type="EMBL" id="SES88539.1"/>
    </source>
</evidence>
<dbReference type="EMBL" id="FOHE01000003">
    <property type="protein sequence ID" value="SES88539.1"/>
    <property type="molecule type" value="Genomic_DNA"/>
</dbReference>
<evidence type="ECO:0000256" key="1">
    <source>
        <dbReference type="ARBA" id="ARBA00004651"/>
    </source>
</evidence>
<keyword evidence="3 8" id="KW-0812">Transmembrane</keyword>
<dbReference type="AlphaFoldDB" id="A0A1I0A394"/>
<dbReference type="PRINTS" id="PR01806">
    <property type="entry name" value="VIRFACTRMVIN"/>
</dbReference>
<reference evidence="9 10" key="1">
    <citation type="submission" date="2016-10" db="EMBL/GenBank/DDBJ databases">
        <authorList>
            <person name="de Groot N.N."/>
        </authorList>
    </citation>
    <scope>NUCLEOTIDE SEQUENCE [LARGE SCALE GENOMIC DNA]</scope>
    <source>
        <strain evidence="9 10">IBRC-M 10780</strain>
    </source>
</reference>
<feature type="transmembrane region" description="Helical" evidence="8">
    <location>
        <begin position="131"/>
        <end position="151"/>
    </location>
</feature>
<feature type="transmembrane region" description="Helical" evidence="8">
    <location>
        <begin position="443"/>
        <end position="465"/>
    </location>
</feature>
<keyword evidence="10" id="KW-1185">Reference proteome</keyword>
<feature type="transmembrane region" description="Helical" evidence="8">
    <location>
        <begin position="163"/>
        <end position="183"/>
    </location>
</feature>
<feature type="transmembrane region" description="Helical" evidence="8">
    <location>
        <begin position="189"/>
        <end position="210"/>
    </location>
</feature>
<dbReference type="PANTHER" id="PTHR47019">
    <property type="entry name" value="LIPID II FLIPPASE MURJ"/>
    <property type="match status" value="1"/>
</dbReference>
<evidence type="ECO:0000256" key="7">
    <source>
        <dbReference type="ARBA" id="ARBA00023136"/>
    </source>
</evidence>
<keyword evidence="2" id="KW-1003">Cell membrane</keyword>
<feature type="transmembrane region" description="Helical" evidence="8">
    <location>
        <begin position="383"/>
        <end position="405"/>
    </location>
</feature>
<dbReference type="PANTHER" id="PTHR47019:SF1">
    <property type="entry name" value="LIPID II FLIPPASE MURJ"/>
    <property type="match status" value="1"/>
</dbReference>
<evidence type="ECO:0000256" key="3">
    <source>
        <dbReference type="ARBA" id="ARBA00022692"/>
    </source>
</evidence>
<dbReference type="Proteomes" id="UP000198618">
    <property type="component" value="Unassembled WGS sequence"/>
</dbReference>
<keyword evidence="4" id="KW-0133">Cell shape</keyword>
<dbReference type="InterPro" id="IPR004268">
    <property type="entry name" value="MurJ"/>
</dbReference>
<organism evidence="9 10">
    <name type="scientific">Oceanobacillus limi</name>
    <dbReference type="NCBI Taxonomy" id="930131"/>
    <lineage>
        <taxon>Bacteria</taxon>
        <taxon>Bacillati</taxon>
        <taxon>Bacillota</taxon>
        <taxon>Bacilli</taxon>
        <taxon>Bacillales</taxon>
        <taxon>Bacillaceae</taxon>
        <taxon>Oceanobacillus</taxon>
    </lineage>
</organism>
<evidence type="ECO:0000256" key="5">
    <source>
        <dbReference type="ARBA" id="ARBA00022984"/>
    </source>
</evidence>
<feature type="transmembrane region" description="Helical" evidence="8">
    <location>
        <begin position="351"/>
        <end position="371"/>
    </location>
</feature>
<dbReference type="GO" id="GO:0015648">
    <property type="term" value="F:lipid-linked peptidoglycan transporter activity"/>
    <property type="evidence" value="ECO:0007669"/>
    <property type="project" value="TreeGrafter"/>
</dbReference>
<evidence type="ECO:0000313" key="10">
    <source>
        <dbReference type="Proteomes" id="UP000198618"/>
    </source>
</evidence>
<dbReference type="GO" id="GO:0009252">
    <property type="term" value="P:peptidoglycan biosynthetic process"/>
    <property type="evidence" value="ECO:0007669"/>
    <property type="project" value="UniProtKB-KW"/>
</dbReference>
<gene>
    <name evidence="9" type="ORF">SAMN05216389_10352</name>
</gene>
<dbReference type="NCBIfam" id="TIGR01695">
    <property type="entry name" value="murJ_mviN"/>
    <property type="match status" value="1"/>
</dbReference>
<feature type="transmembrane region" description="Helical" evidence="8">
    <location>
        <begin position="313"/>
        <end position="331"/>
    </location>
</feature>
<feature type="transmembrane region" description="Helical" evidence="8">
    <location>
        <begin position="411"/>
        <end position="431"/>
    </location>
</feature>
<evidence type="ECO:0000256" key="2">
    <source>
        <dbReference type="ARBA" id="ARBA00022475"/>
    </source>
</evidence>
<protein>
    <submittedName>
        <fullName evidence="9">Putative peptidoglycan lipid II flippase</fullName>
    </submittedName>
</protein>
<dbReference type="InterPro" id="IPR051050">
    <property type="entry name" value="Lipid_II_flippase_MurJ/MviN"/>
</dbReference>
<keyword evidence="6 8" id="KW-1133">Transmembrane helix</keyword>
<evidence type="ECO:0000256" key="6">
    <source>
        <dbReference type="ARBA" id="ARBA00022989"/>
    </source>
</evidence>
<sequence>MNQRKWVLMFKSRFIKILGAITIINIIARLFGFAREIGIGYQYGTSFQADSIITAFTIPNFLYTVIGGAITTAFISIYSKLSNPLRNDFVQTIYTSLSLIVGSLTIMFLIFPEFWMRLFFSGMSEEALSLTTNLFLWTAPATFFLVLSMLFSGLHNVHENYRLTSISSVVFNGIYLLIGFGLTPLLMEYSYALGATLGAVFMFILLVYQSRKQRLAPLQFKIVRLAETKRFLKLAMPLIFGGATIQFYLIIQRIYAANLSDGAIAAINYASKMTQLPQAVLMTSVTTIVYPLLAKAAGEGDFFKLDQAFKKGFRLLTLILLPASVFIFIYAKEIISIIFQYGNFTEDSTNATYPLLQLFSISIFSLALNTYITRFFYALESTLLPNIINIVSVFGVNIFVINLFIDRFGVSAIALGTVLSTIINMLFLILFARIKLNLVLSNWKYVAIISVFVLFSVSIIWLSSIVMVGSLFLSLLFGGVITLFLVAGGLKFLKE</sequence>
<feature type="transmembrane region" description="Helical" evidence="8">
    <location>
        <begin position="89"/>
        <end position="111"/>
    </location>
</feature>
<feature type="transmembrane region" description="Helical" evidence="8">
    <location>
        <begin position="52"/>
        <end position="77"/>
    </location>
</feature>
<feature type="transmembrane region" description="Helical" evidence="8">
    <location>
        <begin position="275"/>
        <end position="293"/>
    </location>
</feature>
<dbReference type="GO" id="GO:0005886">
    <property type="term" value="C:plasma membrane"/>
    <property type="evidence" value="ECO:0007669"/>
    <property type="project" value="UniProtKB-SubCell"/>
</dbReference>
<feature type="transmembrane region" description="Helical" evidence="8">
    <location>
        <begin position="14"/>
        <end position="32"/>
    </location>
</feature>
<name>A0A1I0A394_9BACI</name>
<evidence type="ECO:0000256" key="4">
    <source>
        <dbReference type="ARBA" id="ARBA00022960"/>
    </source>
</evidence>
<keyword evidence="7 8" id="KW-0472">Membrane</keyword>
<dbReference type="GO" id="GO:0034204">
    <property type="term" value="P:lipid translocation"/>
    <property type="evidence" value="ECO:0007669"/>
    <property type="project" value="TreeGrafter"/>
</dbReference>